<dbReference type="OrthoDB" id="9810445at2"/>
<organism evidence="9 10">
    <name type="scientific">Nitrospina gracilis (strain 3/211)</name>
    <dbReference type="NCBI Taxonomy" id="1266370"/>
    <lineage>
        <taxon>Bacteria</taxon>
        <taxon>Pseudomonadati</taxon>
        <taxon>Nitrospinota/Tectimicrobiota group</taxon>
        <taxon>Nitrospinota</taxon>
        <taxon>Nitrospinia</taxon>
        <taxon>Nitrospinales</taxon>
        <taxon>Nitrospinaceae</taxon>
        <taxon>Nitrospina</taxon>
    </lineage>
</organism>
<evidence type="ECO:0000256" key="3">
    <source>
        <dbReference type="ARBA" id="ARBA00022801"/>
    </source>
</evidence>
<dbReference type="InterPro" id="IPR051156">
    <property type="entry name" value="Mito/Outer_Membr_Metalloprot"/>
</dbReference>
<dbReference type="InParanoid" id="M1ZDF2"/>
<feature type="domain" description="Peptidase M48" evidence="8">
    <location>
        <begin position="67"/>
        <end position="246"/>
    </location>
</feature>
<feature type="signal peptide" evidence="7">
    <location>
        <begin position="1"/>
        <end position="27"/>
    </location>
</feature>
<dbReference type="InterPro" id="IPR001915">
    <property type="entry name" value="Peptidase_M48"/>
</dbReference>
<keyword evidence="2" id="KW-0479">Metal-binding</keyword>
<evidence type="ECO:0000256" key="2">
    <source>
        <dbReference type="ARBA" id="ARBA00022723"/>
    </source>
</evidence>
<keyword evidence="4 6" id="KW-0862">Zinc</keyword>
<protein>
    <recommendedName>
        <fullName evidence="8">Peptidase M48 domain-containing protein</fullName>
    </recommendedName>
</protein>
<dbReference type="PANTHER" id="PTHR22726:SF1">
    <property type="entry name" value="METALLOENDOPEPTIDASE OMA1, MITOCHONDRIAL"/>
    <property type="match status" value="1"/>
</dbReference>
<reference evidence="9 10" key="1">
    <citation type="journal article" date="2013" name="Front. Microbiol.">
        <title>The genome of Nitrospina gracilis illuminates the metabolism and evolution of the major marine nitrite oxidizer.</title>
        <authorList>
            <person name="Luecker S."/>
            <person name="Nowka B."/>
            <person name="Rattei T."/>
            <person name="Spieck E."/>
            <person name="and Daims H."/>
        </authorList>
    </citation>
    <scope>NUCLEOTIDE SEQUENCE [LARGE SCALE GENOMIC DNA]</scope>
    <source>
        <strain evidence="9 10">3/211</strain>
    </source>
</reference>
<dbReference type="CDD" id="cd07333">
    <property type="entry name" value="M48C_bepA_like"/>
    <property type="match status" value="1"/>
</dbReference>
<dbReference type="GO" id="GO:0046872">
    <property type="term" value="F:metal ion binding"/>
    <property type="evidence" value="ECO:0007669"/>
    <property type="project" value="UniProtKB-KW"/>
</dbReference>
<dbReference type="STRING" id="1266370.NITGR_710025"/>
<keyword evidence="10" id="KW-1185">Reference proteome</keyword>
<proteinExistence type="inferred from homology"/>
<comment type="similarity">
    <text evidence="6">Belongs to the peptidase M48 family.</text>
</comment>
<dbReference type="GO" id="GO:0051603">
    <property type="term" value="P:proteolysis involved in protein catabolic process"/>
    <property type="evidence" value="ECO:0007669"/>
    <property type="project" value="TreeGrafter"/>
</dbReference>
<evidence type="ECO:0000256" key="4">
    <source>
        <dbReference type="ARBA" id="ARBA00022833"/>
    </source>
</evidence>
<dbReference type="PANTHER" id="PTHR22726">
    <property type="entry name" value="METALLOENDOPEPTIDASE OMA1"/>
    <property type="match status" value="1"/>
</dbReference>
<keyword evidence="1 6" id="KW-0645">Protease</keyword>
<dbReference type="GO" id="GO:0004222">
    <property type="term" value="F:metalloendopeptidase activity"/>
    <property type="evidence" value="ECO:0007669"/>
    <property type="project" value="InterPro"/>
</dbReference>
<accession>M1ZDF2</accession>
<keyword evidence="7" id="KW-0732">Signal</keyword>
<sequence>MFPPFLNRYLIHFLSSFLFLFSLTCLAGPDSVLAVPFIDKETEISMGQKADPQVIAQYGLYQDKELQLYVNQLGQNLVSNMSNPEFSRYFFKVVDSSQVNAFALPGGYIYVTRGLLAMVNSEAELVGVLGHEIAHVTQHHGAKQIIRQIGAQILSIGGAIASPKNAGEWLMISTQLFNTINLGYGRDAELESDAHGLMIAQKSGYDPNAMVEFLSNLRQQEILTGQVYHSFQATHPDTKERIIRADTLSDSINKRHGGVLKKNREGYLQKIKGMEYGGRVHKSDRRDYDQEYIDIYKVKPGDTFRSIATGQLGDEKKIGISLF</sequence>
<gene>
    <name evidence="9" type="ORF">NITGR_710025</name>
</gene>
<dbReference type="AlphaFoldDB" id="M1ZDF2"/>
<comment type="cofactor">
    <cofactor evidence="6">
        <name>Zn(2+)</name>
        <dbReference type="ChEBI" id="CHEBI:29105"/>
    </cofactor>
    <text evidence="6">Binds 1 zinc ion per subunit.</text>
</comment>
<keyword evidence="5 6" id="KW-0482">Metalloprotease</keyword>
<comment type="caution">
    <text evidence="9">The sequence shown here is derived from an EMBL/GenBank/DDBJ whole genome shotgun (WGS) entry which is preliminary data.</text>
</comment>
<evidence type="ECO:0000256" key="6">
    <source>
        <dbReference type="RuleBase" id="RU003983"/>
    </source>
</evidence>
<keyword evidence="3 6" id="KW-0378">Hydrolase</keyword>
<dbReference type="Pfam" id="PF01435">
    <property type="entry name" value="Peptidase_M48"/>
    <property type="match status" value="1"/>
</dbReference>
<evidence type="ECO:0000313" key="10">
    <source>
        <dbReference type="Proteomes" id="UP000011704"/>
    </source>
</evidence>
<evidence type="ECO:0000256" key="7">
    <source>
        <dbReference type="SAM" id="SignalP"/>
    </source>
</evidence>
<evidence type="ECO:0000259" key="8">
    <source>
        <dbReference type="Pfam" id="PF01435"/>
    </source>
</evidence>
<dbReference type="Gene3D" id="3.30.2010.10">
    <property type="entry name" value="Metalloproteases ('zincins'), catalytic domain"/>
    <property type="match status" value="1"/>
</dbReference>
<evidence type="ECO:0000313" key="9">
    <source>
        <dbReference type="EMBL" id="CCQ91503.1"/>
    </source>
</evidence>
<name>M1ZDF2_NITG3</name>
<dbReference type="HOGENOM" id="CLU_029002_5_2_0"/>
<dbReference type="FunCoup" id="M1ZDF2">
    <property type="interactions" value="81"/>
</dbReference>
<dbReference type="GO" id="GO:0016020">
    <property type="term" value="C:membrane"/>
    <property type="evidence" value="ECO:0007669"/>
    <property type="project" value="TreeGrafter"/>
</dbReference>
<dbReference type="EMBL" id="CAQJ01000079">
    <property type="protein sequence ID" value="CCQ91503.1"/>
    <property type="molecule type" value="Genomic_DNA"/>
</dbReference>
<evidence type="ECO:0000256" key="5">
    <source>
        <dbReference type="ARBA" id="ARBA00023049"/>
    </source>
</evidence>
<dbReference type="Proteomes" id="UP000011704">
    <property type="component" value="Unassembled WGS sequence"/>
</dbReference>
<evidence type="ECO:0000256" key="1">
    <source>
        <dbReference type="ARBA" id="ARBA00022670"/>
    </source>
</evidence>
<feature type="chain" id="PRO_5004019680" description="Peptidase M48 domain-containing protein" evidence="7">
    <location>
        <begin position="28"/>
        <end position="323"/>
    </location>
</feature>